<name>A0A9W9M531_9EURO</name>
<evidence type="ECO:0000313" key="2">
    <source>
        <dbReference type="Proteomes" id="UP001150879"/>
    </source>
</evidence>
<dbReference type="AlphaFoldDB" id="A0A9W9M531"/>
<proteinExistence type="predicted"/>
<reference evidence="1" key="1">
    <citation type="submission" date="2022-11" db="EMBL/GenBank/DDBJ databases">
        <authorList>
            <person name="Petersen C."/>
        </authorList>
    </citation>
    <scope>NUCLEOTIDE SEQUENCE</scope>
    <source>
        <strain evidence="1">IBT 16849</strain>
    </source>
</reference>
<comment type="caution">
    <text evidence="1">The sequence shown here is derived from an EMBL/GenBank/DDBJ whole genome shotgun (WGS) entry which is preliminary data.</text>
</comment>
<sequence>MISAPQPYSLDQSQARHHPVTGIEYYNSVFPLSLITYLAFIVGWEPQYQAIFAQSSEMEVSILTQPYTDYPRKEKRRALCAASKRYQWLFFYKHRIDSRRPNAMSGGMRVYHVPDAANAISSVP</sequence>
<reference evidence="1" key="2">
    <citation type="journal article" date="2023" name="IMA Fungus">
        <title>Comparative genomic study of the Penicillium genus elucidates a diverse pangenome and 15 lateral gene transfer events.</title>
        <authorList>
            <person name="Petersen C."/>
            <person name="Sorensen T."/>
            <person name="Nielsen M.R."/>
            <person name="Sondergaard T.E."/>
            <person name="Sorensen J.L."/>
            <person name="Fitzpatrick D.A."/>
            <person name="Frisvad J.C."/>
            <person name="Nielsen K.L."/>
        </authorList>
    </citation>
    <scope>NUCLEOTIDE SEQUENCE</scope>
    <source>
        <strain evidence="1">IBT 16849</strain>
    </source>
</reference>
<evidence type="ECO:0000313" key="1">
    <source>
        <dbReference type="EMBL" id="KAJ5190016.1"/>
    </source>
</evidence>
<protein>
    <submittedName>
        <fullName evidence="1">Uncharacterized protein</fullName>
    </submittedName>
</protein>
<accession>A0A9W9M531</accession>
<keyword evidence="2" id="KW-1185">Reference proteome</keyword>
<gene>
    <name evidence="1" type="ORF">N7472_009030</name>
</gene>
<organism evidence="1 2">
    <name type="scientific">Penicillium cf. griseofulvum</name>
    <dbReference type="NCBI Taxonomy" id="2972120"/>
    <lineage>
        <taxon>Eukaryota</taxon>
        <taxon>Fungi</taxon>
        <taxon>Dikarya</taxon>
        <taxon>Ascomycota</taxon>
        <taxon>Pezizomycotina</taxon>
        <taxon>Eurotiomycetes</taxon>
        <taxon>Eurotiomycetidae</taxon>
        <taxon>Eurotiales</taxon>
        <taxon>Aspergillaceae</taxon>
        <taxon>Penicillium</taxon>
    </lineage>
</organism>
<dbReference type="EMBL" id="JAPQKP010000005">
    <property type="protein sequence ID" value="KAJ5190016.1"/>
    <property type="molecule type" value="Genomic_DNA"/>
</dbReference>
<dbReference type="Proteomes" id="UP001150879">
    <property type="component" value="Unassembled WGS sequence"/>
</dbReference>